<organism evidence="1">
    <name type="scientific">Arundo donax</name>
    <name type="common">Giant reed</name>
    <name type="synonym">Donax arundinaceus</name>
    <dbReference type="NCBI Taxonomy" id="35708"/>
    <lineage>
        <taxon>Eukaryota</taxon>
        <taxon>Viridiplantae</taxon>
        <taxon>Streptophyta</taxon>
        <taxon>Embryophyta</taxon>
        <taxon>Tracheophyta</taxon>
        <taxon>Spermatophyta</taxon>
        <taxon>Magnoliopsida</taxon>
        <taxon>Liliopsida</taxon>
        <taxon>Poales</taxon>
        <taxon>Poaceae</taxon>
        <taxon>PACMAD clade</taxon>
        <taxon>Arundinoideae</taxon>
        <taxon>Arundineae</taxon>
        <taxon>Arundo</taxon>
    </lineage>
</organism>
<accession>A0A0A9CZV3</accession>
<dbReference type="AlphaFoldDB" id="A0A0A9CZV3"/>
<sequence length="20" mass="2345">MPCRRSSTTFKRSLCCQRAL</sequence>
<dbReference type="EMBL" id="GBRH01220873">
    <property type="protein sequence ID" value="JAD77022.1"/>
    <property type="molecule type" value="Transcribed_RNA"/>
</dbReference>
<evidence type="ECO:0000313" key="1">
    <source>
        <dbReference type="EMBL" id="JAD77022.1"/>
    </source>
</evidence>
<protein>
    <submittedName>
        <fullName evidence="1">Uncharacterized protein</fullName>
    </submittedName>
</protein>
<proteinExistence type="predicted"/>
<name>A0A0A9CZV3_ARUDO</name>
<reference evidence="1" key="2">
    <citation type="journal article" date="2015" name="Data Brief">
        <title>Shoot transcriptome of the giant reed, Arundo donax.</title>
        <authorList>
            <person name="Barrero R.A."/>
            <person name="Guerrero F.D."/>
            <person name="Moolhuijzen P."/>
            <person name="Goolsby J.A."/>
            <person name="Tidwell J."/>
            <person name="Bellgard S.E."/>
            <person name="Bellgard M.I."/>
        </authorList>
    </citation>
    <scope>NUCLEOTIDE SEQUENCE</scope>
    <source>
        <tissue evidence="1">Shoot tissue taken approximately 20 cm above the soil surface</tissue>
    </source>
</reference>
<reference evidence="1" key="1">
    <citation type="submission" date="2014-09" db="EMBL/GenBank/DDBJ databases">
        <authorList>
            <person name="Magalhaes I.L.F."/>
            <person name="Oliveira U."/>
            <person name="Santos F.R."/>
            <person name="Vidigal T.H.D.A."/>
            <person name="Brescovit A.D."/>
            <person name="Santos A.J."/>
        </authorList>
    </citation>
    <scope>NUCLEOTIDE SEQUENCE</scope>
    <source>
        <tissue evidence="1">Shoot tissue taken approximately 20 cm above the soil surface</tissue>
    </source>
</reference>